<dbReference type="Pfam" id="PF18990">
    <property type="entry name" value="DUF5723"/>
    <property type="match status" value="1"/>
</dbReference>
<organism evidence="3">
    <name type="scientific">marine metagenome</name>
    <dbReference type="NCBI Taxonomy" id="408172"/>
    <lineage>
        <taxon>unclassified sequences</taxon>
        <taxon>metagenomes</taxon>
        <taxon>ecological metagenomes</taxon>
    </lineage>
</organism>
<name>A0A382HW84_9ZZZZ</name>
<dbReference type="InterPro" id="IPR043781">
    <property type="entry name" value="DUF5723"/>
</dbReference>
<dbReference type="AlphaFoldDB" id="A0A382HW84"/>
<feature type="compositionally biased region" description="Polar residues" evidence="1">
    <location>
        <begin position="395"/>
        <end position="406"/>
    </location>
</feature>
<reference evidence="3" key="1">
    <citation type="submission" date="2018-05" db="EMBL/GenBank/DDBJ databases">
        <authorList>
            <person name="Lanie J.A."/>
            <person name="Ng W.-L."/>
            <person name="Kazmierczak K.M."/>
            <person name="Andrzejewski T.M."/>
            <person name="Davidsen T.M."/>
            <person name="Wayne K.J."/>
            <person name="Tettelin H."/>
            <person name="Glass J.I."/>
            <person name="Rusch D."/>
            <person name="Podicherti R."/>
            <person name="Tsui H.-C.T."/>
            <person name="Winkler M.E."/>
        </authorList>
    </citation>
    <scope>NUCLEOTIDE SEQUENCE</scope>
</reference>
<dbReference type="EMBL" id="UINC01063281">
    <property type="protein sequence ID" value="SVB90751.1"/>
    <property type="molecule type" value="Genomic_DNA"/>
</dbReference>
<evidence type="ECO:0000256" key="1">
    <source>
        <dbReference type="SAM" id="MobiDB-lite"/>
    </source>
</evidence>
<gene>
    <name evidence="3" type="ORF">METZ01_LOCUS243605</name>
</gene>
<feature type="domain" description="DUF5723" evidence="2">
    <location>
        <begin position="151"/>
        <end position="437"/>
    </location>
</feature>
<protein>
    <recommendedName>
        <fullName evidence="2">DUF5723 domain-containing protein</fullName>
    </recommendedName>
</protein>
<sequence>MMPLRIFVWSILCMAAFVMGQSDPIDISTAGASQLRLKGQLTLSRNPASLGYSASARPLEPSIDDTLSIKTLVEPDSIDTTSTTILPVDTLATDSLSVEPQDTTSFFTDDILLDEFLNEVNDLVNESDDTSRSDPIPIQLEPVGPRFSMSLLSVSAGYGNGPITPNWINDQLYGGKDLRDPVQKEEFFSVLSEDIYLFISNSSSLPFLNLSFGANVISIGRVLSYTSVNIPNGLVQLPFKGLENGEELNLNSLDIQHVSYVPISYSRGFVLRPGTLPFGRKSYLGLRAALLIGLVSVHTEMAKGSVIGENDATVLDMEIELKHNLSVEDNLPVQGLGAGLDIGLITEINDKLVVGLSIEDLAANILWTDGTTYTASLSGSIRADEFSQIADDDSSSNPYEPYISQSENRESSDHTTVIPMAINISGAYAPRQWVDLNANLKLYLSDDY</sequence>
<evidence type="ECO:0000259" key="2">
    <source>
        <dbReference type="Pfam" id="PF18990"/>
    </source>
</evidence>
<feature type="non-terminal residue" evidence="3">
    <location>
        <position position="448"/>
    </location>
</feature>
<accession>A0A382HW84</accession>
<evidence type="ECO:0000313" key="3">
    <source>
        <dbReference type="EMBL" id="SVB90751.1"/>
    </source>
</evidence>
<feature type="region of interest" description="Disordered" evidence="1">
    <location>
        <begin position="389"/>
        <end position="412"/>
    </location>
</feature>
<proteinExistence type="predicted"/>